<accession>A0A317XZD7</accession>
<dbReference type="InParanoid" id="A0A317XZD7"/>
<proteinExistence type="predicted"/>
<dbReference type="AlphaFoldDB" id="A0A317XZD7"/>
<keyword evidence="2" id="KW-1185">Reference proteome</keyword>
<dbReference type="Proteomes" id="UP000246740">
    <property type="component" value="Unassembled WGS sequence"/>
</dbReference>
<sequence>MRTPLVAPLLSWRRTAHAERLHSILAPFALISPTPKHHPLHRHHTPHTAANLPYHPCHLHPLCCRPIPYRSPAGQLVPALLFESFHQLRSPPLQPSDHLPTACAQPRTRSSRRLRALAASFLPTSQPLD</sequence>
<reference evidence="1 2" key="1">
    <citation type="journal article" date="2018" name="Mol. Biol. Evol.">
        <title>Broad Genomic Sampling Reveals a Smut Pathogenic Ancestry of the Fungal Clade Ustilaginomycotina.</title>
        <authorList>
            <person name="Kijpornyongpan T."/>
            <person name="Mondo S.J."/>
            <person name="Barry K."/>
            <person name="Sandor L."/>
            <person name="Lee J."/>
            <person name="Lipzen A."/>
            <person name="Pangilinan J."/>
            <person name="LaButti K."/>
            <person name="Hainaut M."/>
            <person name="Henrissat B."/>
            <person name="Grigoriev I.V."/>
            <person name="Spatafora J.W."/>
            <person name="Aime M.C."/>
        </authorList>
    </citation>
    <scope>NUCLEOTIDE SEQUENCE [LARGE SCALE GENOMIC DNA]</scope>
    <source>
        <strain evidence="1 2">MCA 3645</strain>
    </source>
</reference>
<evidence type="ECO:0000313" key="1">
    <source>
        <dbReference type="EMBL" id="PWZ03625.1"/>
    </source>
</evidence>
<protein>
    <submittedName>
        <fullName evidence="1">Uncharacterized protein</fullName>
    </submittedName>
</protein>
<name>A0A317XZD7_9BASI</name>
<dbReference type="EMBL" id="KZ819188">
    <property type="protein sequence ID" value="PWZ03625.1"/>
    <property type="molecule type" value="Genomic_DNA"/>
</dbReference>
<evidence type="ECO:0000313" key="2">
    <source>
        <dbReference type="Proteomes" id="UP000246740"/>
    </source>
</evidence>
<organism evidence="1 2">
    <name type="scientific">Testicularia cyperi</name>
    <dbReference type="NCBI Taxonomy" id="1882483"/>
    <lineage>
        <taxon>Eukaryota</taxon>
        <taxon>Fungi</taxon>
        <taxon>Dikarya</taxon>
        <taxon>Basidiomycota</taxon>
        <taxon>Ustilaginomycotina</taxon>
        <taxon>Ustilaginomycetes</taxon>
        <taxon>Ustilaginales</taxon>
        <taxon>Anthracoideaceae</taxon>
        <taxon>Testicularia</taxon>
    </lineage>
</organism>
<gene>
    <name evidence="1" type="ORF">BCV70DRAFT_20593</name>
</gene>